<keyword evidence="2" id="KW-0288">FMN</keyword>
<keyword evidence="8" id="KW-1185">Reference proteome</keyword>
<name>A0ABP5QFF4_9MICO</name>
<gene>
    <name evidence="7" type="ORF">GCM10009851_19210</name>
</gene>
<keyword evidence="4 7" id="KW-0503">Monooxygenase</keyword>
<dbReference type="InterPro" id="IPR016215">
    <property type="entry name" value="NTA_MOA"/>
</dbReference>
<accession>A0ABP5QFF4</accession>
<evidence type="ECO:0000256" key="2">
    <source>
        <dbReference type="ARBA" id="ARBA00022643"/>
    </source>
</evidence>
<dbReference type="InterPro" id="IPR011251">
    <property type="entry name" value="Luciferase-like_dom"/>
</dbReference>
<dbReference type="GO" id="GO:0004497">
    <property type="term" value="F:monooxygenase activity"/>
    <property type="evidence" value="ECO:0007669"/>
    <property type="project" value="UniProtKB-KW"/>
</dbReference>
<sequence length="435" mass="47663">MSDKFHLGWFVDGFRVPAWNRDWSGTSTQDWVSGRFYVDMARDLERGCFDYIMLEDSNYVPDVYGGSTEVYLKYGQRAPKHDPAVLATLIAAATSNLGIITTLATTEISPFRLARLMQTLDGVSGGRIGWNVVTGSNDRAAQNFGFEAQPPHDQRYDMADEFIQAVRALWDSWEDGAVIADVESNVYVDASKVSDVDFEGTYYRTRGPLNTIPGPQKHPILVQAGVSPRGQKFAARHADSVIATGSSIDGMRELRASIKQHAADAGRNPDDVKVLFLVEPILGETDEDARARQQRVAAERDRLLDFGLSSLASVTATDFSTFDPDEPLPLGLTTNGHQGQLADMVRSRRPLRELAVGAWAGSDEADLVGTPATVAAKMAGLMDEVGGDGFLLTSLNPTRRYVTEVVDGLVPELQRLGRVRTEYAQPTVRGTLTEF</sequence>
<reference evidence="8" key="1">
    <citation type="journal article" date="2019" name="Int. J. Syst. Evol. Microbiol.">
        <title>The Global Catalogue of Microorganisms (GCM) 10K type strain sequencing project: providing services to taxonomists for standard genome sequencing and annotation.</title>
        <authorList>
            <consortium name="The Broad Institute Genomics Platform"/>
            <consortium name="The Broad Institute Genome Sequencing Center for Infectious Disease"/>
            <person name="Wu L."/>
            <person name="Ma J."/>
        </authorList>
    </citation>
    <scope>NUCLEOTIDE SEQUENCE [LARGE SCALE GENOMIC DNA]</scope>
    <source>
        <strain evidence="8">JCM 16117</strain>
    </source>
</reference>
<evidence type="ECO:0000256" key="1">
    <source>
        <dbReference type="ARBA" id="ARBA00022630"/>
    </source>
</evidence>
<dbReference type="PIRSF" id="PIRSF000337">
    <property type="entry name" value="NTA_MOA"/>
    <property type="match status" value="1"/>
</dbReference>
<evidence type="ECO:0000256" key="3">
    <source>
        <dbReference type="ARBA" id="ARBA00023002"/>
    </source>
</evidence>
<dbReference type="Gene3D" id="3.20.20.30">
    <property type="entry name" value="Luciferase-like domain"/>
    <property type="match status" value="1"/>
</dbReference>
<evidence type="ECO:0000313" key="8">
    <source>
        <dbReference type="Proteomes" id="UP001500929"/>
    </source>
</evidence>
<dbReference type="SUPFAM" id="SSF51679">
    <property type="entry name" value="Bacterial luciferase-like"/>
    <property type="match status" value="1"/>
</dbReference>
<dbReference type="PANTHER" id="PTHR30011:SF16">
    <property type="entry name" value="C2H2 FINGER DOMAIN TRANSCRIPTION FACTOR (EUROFUNG)-RELATED"/>
    <property type="match status" value="1"/>
</dbReference>
<comment type="caution">
    <text evidence="7">The sequence shown here is derived from an EMBL/GenBank/DDBJ whole genome shotgun (WGS) entry which is preliminary data.</text>
</comment>
<evidence type="ECO:0000256" key="5">
    <source>
        <dbReference type="ARBA" id="ARBA00033748"/>
    </source>
</evidence>
<evidence type="ECO:0000256" key="4">
    <source>
        <dbReference type="ARBA" id="ARBA00023033"/>
    </source>
</evidence>
<dbReference type="Pfam" id="PF00296">
    <property type="entry name" value="Bac_luciferase"/>
    <property type="match status" value="1"/>
</dbReference>
<dbReference type="InterPro" id="IPR051260">
    <property type="entry name" value="Diverse_substr_monoxygenases"/>
</dbReference>
<dbReference type="PANTHER" id="PTHR30011">
    <property type="entry name" value="ALKANESULFONATE MONOOXYGENASE-RELATED"/>
    <property type="match status" value="1"/>
</dbReference>
<feature type="domain" description="Luciferase-like" evidence="6">
    <location>
        <begin position="28"/>
        <end position="386"/>
    </location>
</feature>
<comment type="similarity">
    <text evidence="5">Belongs to the NtaA/SnaA/DszA monooxygenase family.</text>
</comment>
<dbReference type="EMBL" id="BAAAQY010000005">
    <property type="protein sequence ID" value="GAA2234343.1"/>
    <property type="molecule type" value="Genomic_DNA"/>
</dbReference>
<dbReference type="RefSeq" id="WP_259479401.1">
    <property type="nucleotide sequence ID" value="NZ_BAAAQY010000005.1"/>
</dbReference>
<keyword evidence="3" id="KW-0560">Oxidoreductase</keyword>
<keyword evidence="1" id="KW-0285">Flavoprotein</keyword>
<organism evidence="7 8">
    <name type="scientific">Herbiconiux moechotypicola</name>
    <dbReference type="NCBI Taxonomy" id="637393"/>
    <lineage>
        <taxon>Bacteria</taxon>
        <taxon>Bacillati</taxon>
        <taxon>Actinomycetota</taxon>
        <taxon>Actinomycetes</taxon>
        <taxon>Micrococcales</taxon>
        <taxon>Microbacteriaceae</taxon>
        <taxon>Herbiconiux</taxon>
    </lineage>
</organism>
<dbReference type="Proteomes" id="UP001500929">
    <property type="component" value="Unassembled WGS sequence"/>
</dbReference>
<evidence type="ECO:0000313" key="7">
    <source>
        <dbReference type="EMBL" id="GAA2234343.1"/>
    </source>
</evidence>
<dbReference type="InterPro" id="IPR036661">
    <property type="entry name" value="Luciferase-like_sf"/>
</dbReference>
<proteinExistence type="inferred from homology"/>
<dbReference type="NCBIfam" id="TIGR03860">
    <property type="entry name" value="FMN_nitrolo"/>
    <property type="match status" value="1"/>
</dbReference>
<protein>
    <submittedName>
        <fullName evidence="7">NtaA/DmoA family FMN-dependent monooxygenase</fullName>
    </submittedName>
</protein>
<evidence type="ECO:0000259" key="6">
    <source>
        <dbReference type="Pfam" id="PF00296"/>
    </source>
</evidence>